<accession>A0A0K6S776</accession>
<feature type="transmembrane region" description="Helical" evidence="2">
    <location>
        <begin position="506"/>
        <end position="533"/>
    </location>
</feature>
<keyword evidence="3" id="KW-0732">Signal</keyword>
<evidence type="ECO:0000256" key="2">
    <source>
        <dbReference type="SAM" id="Phobius"/>
    </source>
</evidence>
<feature type="transmembrane region" description="Helical" evidence="2">
    <location>
        <begin position="29"/>
        <end position="47"/>
    </location>
</feature>
<feature type="region of interest" description="Disordered" evidence="1">
    <location>
        <begin position="593"/>
        <end position="623"/>
    </location>
</feature>
<feature type="compositionally biased region" description="Polar residues" evidence="1">
    <location>
        <begin position="610"/>
        <end position="623"/>
    </location>
</feature>
<feature type="compositionally biased region" description="Low complexity" evidence="1">
    <location>
        <begin position="253"/>
        <end position="266"/>
    </location>
</feature>
<organism evidence="5">
    <name type="scientific">Chromera velia CCMP2878</name>
    <dbReference type="NCBI Taxonomy" id="1169474"/>
    <lineage>
        <taxon>Eukaryota</taxon>
        <taxon>Sar</taxon>
        <taxon>Alveolata</taxon>
        <taxon>Colpodellida</taxon>
        <taxon>Chromeraceae</taxon>
        <taxon>Chromera</taxon>
    </lineage>
</organism>
<feature type="compositionally biased region" description="Polar residues" evidence="1">
    <location>
        <begin position="112"/>
        <end position="122"/>
    </location>
</feature>
<feature type="transmembrane region" description="Helical" evidence="2">
    <location>
        <begin position="539"/>
        <end position="561"/>
    </location>
</feature>
<feature type="region of interest" description="Disordered" evidence="1">
    <location>
        <begin position="78"/>
        <end position="132"/>
    </location>
</feature>
<evidence type="ECO:0000256" key="3">
    <source>
        <dbReference type="SAM" id="SignalP"/>
    </source>
</evidence>
<evidence type="ECO:0000313" key="4">
    <source>
        <dbReference type="EMBL" id="CUC09517.1"/>
    </source>
</evidence>
<name>A0A0K6S776_9ALVE</name>
<feature type="region of interest" description="Disordered" evidence="1">
    <location>
        <begin position="467"/>
        <end position="487"/>
    </location>
</feature>
<keyword evidence="2" id="KW-1133">Transmembrane helix</keyword>
<dbReference type="EMBL" id="CDMZ01001004">
    <property type="protein sequence ID" value="CUC09518.1"/>
    <property type="molecule type" value="Genomic_DNA"/>
</dbReference>
<protein>
    <submittedName>
        <fullName evidence="5">Uncharacterized protein</fullName>
    </submittedName>
</protein>
<keyword evidence="2" id="KW-0472">Membrane</keyword>
<reference evidence="5" key="1">
    <citation type="submission" date="2014-11" db="EMBL/GenBank/DDBJ databases">
        <title>Molecular phylogeny of cliff fern family Woodsiaceae with morphological implications.</title>
        <authorList>
            <person name="Shao Y.-Z."/>
            <person name="Wei R."/>
            <person name="Zhang X.-C."/>
        </authorList>
    </citation>
    <scope>NUCLEOTIDE SEQUENCE</scope>
</reference>
<evidence type="ECO:0000313" key="5">
    <source>
        <dbReference type="EMBL" id="CUC09518.1"/>
    </source>
</evidence>
<dbReference type="InterPro" id="IPR026898">
    <property type="entry name" value="PrsW"/>
</dbReference>
<evidence type="ECO:0000256" key="1">
    <source>
        <dbReference type="SAM" id="MobiDB-lite"/>
    </source>
</evidence>
<dbReference type="AlphaFoldDB" id="A0A0K6S776"/>
<dbReference type="VEuPathDB" id="CryptoDB:Cvel_4381"/>
<sequence length="623" mass="65189">MFMLSVIPVALLLLLIHWGNHHKISTALLIELLLTGATLSCIGAALLEAGAMTAGRKCLPCMGPALQAMDEAKRNQTEGLVPGEGTRHASGPALPGPSERDTPFAERDVTRETLTPTGSSAETGEEMSEMQTVQSAFDAPLEADLSFLSGTPFTDIQHFLVTPRDELMFGVLGSLYERLTDGSRTNEHPLRVSSFEERETGFLSSGIAVGKTETASTFVFSEETRLPSSLSLGSTAAVEAGLKESGLSVAAAISSSPSHSPSAPVSETPPMQGSSGGTGESEGVKTAAGRDKSTETGGSTGGSREEESDPVTQALGDGKDGFPDFVTEKKIDPPSFLCTIGFFIMITLSVGFVEELCKFAVILRVHVKENLVPHDCSCWWRLVETPVGLVVGGCAAGAGFAVLENIMYNFMGAGYPGVLQAVFRGIFAIPFHISGTGYAAARLANFVFTGHDDVIPKVSESRRSVLADTAPDGTGEPAFSTPLTGNGGTPMDLDPARPNDVSVFRYLGFLLIPSILHGVYDASLFGAFIFVLAGDIIKPGLFVLLALASQITMVTLFILAFRGVMNVEQHRLQELTLGVGAPGGGLGASGGPRWGDVELSGGNANNANGQTQSETPTGGQQAV</sequence>
<proteinExistence type="predicted"/>
<dbReference type="Pfam" id="PF13367">
    <property type="entry name" value="PrsW-protease"/>
    <property type="match status" value="1"/>
</dbReference>
<dbReference type="GO" id="GO:0008233">
    <property type="term" value="F:peptidase activity"/>
    <property type="evidence" value="ECO:0007669"/>
    <property type="project" value="InterPro"/>
</dbReference>
<feature type="compositionally biased region" description="Basic and acidic residues" evidence="1">
    <location>
        <begin position="98"/>
        <end position="111"/>
    </location>
</feature>
<feature type="chain" id="PRO_5007414542" evidence="3">
    <location>
        <begin position="22"/>
        <end position="623"/>
    </location>
</feature>
<gene>
    <name evidence="5" type="ORF">Cvel_4381.t1</name>
    <name evidence="4" type="ORF">Cvel_4381.t2.CR1</name>
</gene>
<feature type="region of interest" description="Disordered" evidence="1">
    <location>
        <begin position="253"/>
        <end position="319"/>
    </location>
</feature>
<dbReference type="EMBL" id="CDMZ01001004">
    <property type="protein sequence ID" value="CUC09517.1"/>
    <property type="molecule type" value="Genomic_DNA"/>
</dbReference>
<keyword evidence="2" id="KW-0812">Transmembrane</keyword>
<feature type="signal peptide" evidence="3">
    <location>
        <begin position="1"/>
        <end position="21"/>
    </location>
</feature>